<dbReference type="AlphaFoldDB" id="A0AAD6AG17"/>
<keyword evidence="3" id="KW-0862">Zinc</keyword>
<feature type="compositionally biased region" description="Polar residues" evidence="5">
    <location>
        <begin position="939"/>
        <end position="955"/>
    </location>
</feature>
<evidence type="ECO:0000313" key="8">
    <source>
        <dbReference type="Proteomes" id="UP001219934"/>
    </source>
</evidence>
<protein>
    <recommendedName>
        <fullName evidence="6">RING-type domain-containing protein</fullName>
    </recommendedName>
</protein>
<dbReference type="SUPFAM" id="SSF57850">
    <property type="entry name" value="RING/U-box"/>
    <property type="match status" value="1"/>
</dbReference>
<feature type="compositionally biased region" description="Basic residues" evidence="5">
    <location>
        <begin position="338"/>
        <end position="351"/>
    </location>
</feature>
<feature type="compositionally biased region" description="Basic and acidic residues" evidence="5">
    <location>
        <begin position="585"/>
        <end position="595"/>
    </location>
</feature>
<feature type="compositionally biased region" description="Gly residues" evidence="5">
    <location>
        <begin position="759"/>
        <end position="769"/>
    </location>
</feature>
<dbReference type="InterPro" id="IPR057031">
    <property type="entry name" value="SFR19-like_C"/>
</dbReference>
<reference evidence="7" key="1">
    <citation type="submission" date="2022-11" db="EMBL/GenBank/DDBJ databases">
        <title>Chromosome-level genome of Pogonophryne albipinna.</title>
        <authorList>
            <person name="Jo E."/>
        </authorList>
    </citation>
    <scope>NUCLEOTIDE SEQUENCE</scope>
    <source>
        <strain evidence="7">SGF0006</strain>
        <tissue evidence="7">Muscle</tissue>
    </source>
</reference>
<feature type="compositionally biased region" description="Low complexity" evidence="5">
    <location>
        <begin position="724"/>
        <end position="742"/>
    </location>
</feature>
<dbReference type="GO" id="GO:0000245">
    <property type="term" value="P:spliceosomal complex assembly"/>
    <property type="evidence" value="ECO:0007669"/>
    <property type="project" value="TreeGrafter"/>
</dbReference>
<dbReference type="EMBL" id="JAPTMU010000022">
    <property type="protein sequence ID" value="KAJ4924634.1"/>
    <property type="molecule type" value="Genomic_DNA"/>
</dbReference>
<feature type="compositionally biased region" description="Acidic residues" evidence="5">
    <location>
        <begin position="393"/>
        <end position="402"/>
    </location>
</feature>
<dbReference type="GO" id="GO:0003723">
    <property type="term" value="F:RNA binding"/>
    <property type="evidence" value="ECO:0007669"/>
    <property type="project" value="TreeGrafter"/>
</dbReference>
<feature type="compositionally biased region" description="Basic and acidic residues" evidence="5">
    <location>
        <begin position="1050"/>
        <end position="1065"/>
    </location>
</feature>
<feature type="region of interest" description="Disordered" evidence="5">
    <location>
        <begin position="256"/>
        <end position="995"/>
    </location>
</feature>
<evidence type="ECO:0000313" key="7">
    <source>
        <dbReference type="EMBL" id="KAJ4924634.1"/>
    </source>
</evidence>
<feature type="compositionally biased region" description="Basic and acidic residues" evidence="5">
    <location>
        <begin position="369"/>
        <end position="383"/>
    </location>
</feature>
<feature type="compositionally biased region" description="Basic and acidic residues" evidence="5">
    <location>
        <begin position="803"/>
        <end position="825"/>
    </location>
</feature>
<dbReference type="InterPro" id="IPR013083">
    <property type="entry name" value="Znf_RING/FYVE/PHD"/>
</dbReference>
<keyword evidence="2 4" id="KW-0863">Zinc-finger</keyword>
<dbReference type="Proteomes" id="UP001219934">
    <property type="component" value="Unassembled WGS sequence"/>
</dbReference>
<dbReference type="Pfam" id="PF13639">
    <property type="entry name" value="zf-RING_2"/>
    <property type="match status" value="1"/>
</dbReference>
<gene>
    <name evidence="7" type="ORF">JOQ06_003586</name>
</gene>
<evidence type="ECO:0000256" key="5">
    <source>
        <dbReference type="SAM" id="MobiDB-lite"/>
    </source>
</evidence>
<name>A0AAD6AG17_9TELE</name>
<dbReference type="PROSITE" id="PS50089">
    <property type="entry name" value="ZF_RING_2"/>
    <property type="match status" value="1"/>
</dbReference>
<dbReference type="Gene3D" id="3.30.40.10">
    <property type="entry name" value="Zinc/RING finger domain, C3HC4 (zinc finger)"/>
    <property type="match status" value="1"/>
</dbReference>
<dbReference type="InterPro" id="IPR001841">
    <property type="entry name" value="Znf_RING"/>
</dbReference>
<dbReference type="PANTHER" id="PTHR47048:SF1">
    <property type="entry name" value="PROTEIN SCAF11"/>
    <property type="match status" value="1"/>
</dbReference>
<feature type="region of interest" description="Disordered" evidence="5">
    <location>
        <begin position="1034"/>
        <end position="1065"/>
    </location>
</feature>
<feature type="compositionally biased region" description="Low complexity" evidence="5">
    <location>
        <begin position="304"/>
        <end position="314"/>
    </location>
</feature>
<dbReference type="GO" id="GO:0008270">
    <property type="term" value="F:zinc ion binding"/>
    <property type="evidence" value="ECO:0007669"/>
    <property type="project" value="UniProtKB-KW"/>
</dbReference>
<feature type="compositionally biased region" description="Polar residues" evidence="5">
    <location>
        <begin position="568"/>
        <end position="582"/>
    </location>
</feature>
<comment type="caution">
    <text evidence="7">The sequence shown here is derived from an EMBL/GenBank/DDBJ whole genome shotgun (WGS) entry which is preliminary data.</text>
</comment>
<dbReference type="InterPro" id="IPR017907">
    <property type="entry name" value="Znf_RING_CS"/>
</dbReference>
<sequence>MTGAGSGGQGPPDGGDAEEAERCPICLCVLAGGELAVPDSCCHVFCLRCLLTWAELQMSPSCPVDRRPFTNVYRWDGNLSCVQVPVRKRATQPEAERCYCRNPEQKVCLKSKAARRLRRQKVERTADAKTKGLVRKCNDDGHSSLSRKKVRGTECCAWSSSPCVSITTTSTEHMAEPVWEDVPYDSVMTQCKAQAQDCPWLSAAAPIPANGPFRQSFHPSGWNQSPFPSPFSSPSPCGPGHFVFQGVVCAITCPKGGEKRGGRASTSKAPTKEAKSLPSRRSGRNSKSQEEAPVSDPSSPPQPSSSDSDSAPSQPTKPGKASQTPAKRKGKQVTNRKAGGKRKAAPRKKKSAQVVSSPTQQSDAEGSLNEDHDTIDSPNERGGAEPSANDVGLDSDETQEESNEQKPDSAPYSPGSCSEGEQSKREEEEPASPASSGGDICGKSPPPSPSDSEKSPPPSPSDSEKRRSPSPTESEKRRSPSPTESEKRRSPSPTESEKRRSPSPTESEKRRSPSPSGSEKRTSPSPSDNALLGDLMSPHGDDQDDDMEICAASVEANNEDSSKEAESCENSPQPASDSQNNPDVPESKASDENDLKASGSEEPLVDDSSRKGTEDDTEVVPMDCSSPTMEHSNSPKEGDASAAAEPPASESQAWSPKRESKREGSRRSRSRSRERDGSPPSSRSSRARSRERDRDDRDRDGERDQSRRERSRERRRRRSKSRSRSSSQSRSRSYRRGASSERPASREQSPQRRERRGGWRSGQGNGSGGEGRRNQSDAGQAENGVPAESSPERKPWSENPDWVTEKSRSDAESKSGGSRWEDRGGNRGSRGGGNRSFNNSGTDAYSRFNENRGGGRRKESDSGDSMLDRSGWSSASSWAVRRKLPADVQDYYSKRERGGPGGWNRQEEEQPGAAADATKSDPPSQAVPGNAPGPVMNSGPPQLNVLQHHFPQQGQRGVPPVSLQPAAGYAMPPQYPAVPLLQGPSAGGSQGAAAHPDGYNTQMASTMGYGKPGLLPTPTKAGVSLATYCQSAPSQVYPSSTTYTGQHSKAHADSSKKEKKQQIQERAVNEVKNAIKPYYQKNEINKDEYKEIVRKAVEKVCHSKSGEVNSSKVAILVKAYVDKYKHARKK</sequence>
<feature type="compositionally biased region" description="Pro residues" evidence="5">
    <location>
        <begin position="444"/>
        <end position="460"/>
    </location>
</feature>
<feature type="compositionally biased region" description="Low complexity" evidence="5">
    <location>
        <begin position="640"/>
        <end position="655"/>
    </location>
</feature>
<evidence type="ECO:0000256" key="1">
    <source>
        <dbReference type="ARBA" id="ARBA00022723"/>
    </source>
</evidence>
<feature type="compositionally biased region" description="Polar residues" evidence="5">
    <location>
        <begin position="1034"/>
        <end position="1047"/>
    </location>
</feature>
<feature type="domain" description="RING-type" evidence="6">
    <location>
        <begin position="23"/>
        <end position="66"/>
    </location>
</feature>
<dbReference type="PANTHER" id="PTHR47048">
    <property type="entry name" value="PROTEIN SCAF11"/>
    <property type="match status" value="1"/>
</dbReference>
<feature type="compositionally biased region" description="Basic and acidic residues" evidence="5">
    <location>
        <begin position="656"/>
        <end position="677"/>
    </location>
</feature>
<keyword evidence="1" id="KW-0479">Metal-binding</keyword>
<evidence type="ECO:0000256" key="4">
    <source>
        <dbReference type="PROSITE-ProRule" id="PRU00175"/>
    </source>
</evidence>
<feature type="compositionally biased region" description="Polar residues" evidence="5">
    <location>
        <begin position="353"/>
        <end position="364"/>
    </location>
</feature>
<feature type="compositionally biased region" description="Polar residues" evidence="5">
    <location>
        <begin position="513"/>
        <end position="528"/>
    </location>
</feature>
<keyword evidence="8" id="KW-1185">Reference proteome</keyword>
<feature type="compositionally biased region" description="Basic and acidic residues" evidence="5">
    <location>
        <begin position="688"/>
        <end position="712"/>
    </location>
</feature>
<accession>A0AAD6AG17</accession>
<feature type="compositionally biased region" description="Basic and acidic residues" evidence="5">
    <location>
        <begin position="743"/>
        <end position="752"/>
    </location>
</feature>
<feature type="compositionally biased region" description="Basic and acidic residues" evidence="5">
    <location>
        <begin position="462"/>
        <end position="511"/>
    </location>
</feature>
<evidence type="ECO:0000256" key="2">
    <source>
        <dbReference type="ARBA" id="ARBA00022771"/>
    </source>
</evidence>
<feature type="compositionally biased region" description="Basic residues" evidence="5">
    <location>
        <begin position="713"/>
        <end position="723"/>
    </location>
</feature>
<dbReference type="Pfam" id="PF23030">
    <property type="entry name" value="SCAF11-like_C"/>
    <property type="match status" value="1"/>
</dbReference>
<organism evidence="7 8">
    <name type="scientific">Pogonophryne albipinna</name>
    <dbReference type="NCBI Taxonomy" id="1090488"/>
    <lineage>
        <taxon>Eukaryota</taxon>
        <taxon>Metazoa</taxon>
        <taxon>Chordata</taxon>
        <taxon>Craniata</taxon>
        <taxon>Vertebrata</taxon>
        <taxon>Euteleostomi</taxon>
        <taxon>Actinopterygii</taxon>
        <taxon>Neopterygii</taxon>
        <taxon>Teleostei</taxon>
        <taxon>Neoteleostei</taxon>
        <taxon>Acanthomorphata</taxon>
        <taxon>Eupercaria</taxon>
        <taxon>Perciformes</taxon>
        <taxon>Notothenioidei</taxon>
        <taxon>Pogonophryne</taxon>
    </lineage>
</organism>
<evidence type="ECO:0000259" key="6">
    <source>
        <dbReference type="PROSITE" id="PS50089"/>
    </source>
</evidence>
<proteinExistence type="predicted"/>
<dbReference type="PROSITE" id="PS00518">
    <property type="entry name" value="ZF_RING_1"/>
    <property type="match status" value="1"/>
</dbReference>
<evidence type="ECO:0000256" key="3">
    <source>
        <dbReference type="ARBA" id="ARBA00022833"/>
    </source>
</evidence>